<feature type="transmembrane region" description="Helical" evidence="5">
    <location>
        <begin position="100"/>
        <end position="119"/>
    </location>
</feature>
<evidence type="ECO:0000256" key="5">
    <source>
        <dbReference type="SAM" id="Phobius"/>
    </source>
</evidence>
<dbReference type="EMBL" id="AZSP01000219">
    <property type="protein sequence ID" value="PVE10284.1"/>
    <property type="molecule type" value="Genomic_DNA"/>
</dbReference>
<comment type="subcellular location">
    <subcellularLocation>
        <location evidence="1">Membrane</location>
        <topology evidence="1">Multi-pass membrane protein</topology>
    </subcellularLocation>
</comment>
<feature type="transmembrane region" description="Helical" evidence="5">
    <location>
        <begin position="45"/>
        <end position="63"/>
    </location>
</feature>
<keyword evidence="4 5" id="KW-0472">Membrane</keyword>
<evidence type="ECO:0000256" key="3">
    <source>
        <dbReference type="ARBA" id="ARBA00022989"/>
    </source>
</evidence>
<keyword evidence="3 5" id="KW-1133">Transmembrane helix</keyword>
<reference evidence="6 7" key="1">
    <citation type="submission" date="2013-12" db="EMBL/GenBank/DDBJ databases">
        <title>Annotated genome of Streptomyces scopuliridis.</title>
        <authorList>
            <person name="Olson J.B."/>
        </authorList>
    </citation>
    <scope>NUCLEOTIDE SEQUENCE [LARGE SCALE GENOMIC DNA]</scope>
    <source>
        <strain evidence="6 7">RB72</strain>
    </source>
</reference>
<dbReference type="Pfam" id="PF13564">
    <property type="entry name" value="DoxX_2"/>
    <property type="match status" value="1"/>
</dbReference>
<feature type="transmembrane region" description="Helical" evidence="5">
    <location>
        <begin position="69"/>
        <end position="93"/>
    </location>
</feature>
<evidence type="ECO:0000313" key="6">
    <source>
        <dbReference type="EMBL" id="PVE10284.1"/>
    </source>
</evidence>
<accession>A0A2T7T570</accession>
<dbReference type="AlphaFoldDB" id="A0A2T7T570"/>
<protein>
    <submittedName>
        <fullName evidence="6">DoxX family protein</fullName>
    </submittedName>
</protein>
<keyword evidence="7" id="KW-1185">Reference proteome</keyword>
<feature type="transmembrane region" description="Helical" evidence="5">
    <location>
        <begin position="6"/>
        <end position="24"/>
    </location>
</feature>
<evidence type="ECO:0000256" key="4">
    <source>
        <dbReference type="ARBA" id="ARBA00023136"/>
    </source>
</evidence>
<dbReference type="STRING" id="1440053.GCA_000718095_00524"/>
<name>A0A2T7T570_9ACTN</name>
<proteinExistence type="predicted"/>
<dbReference type="Proteomes" id="UP000245992">
    <property type="component" value="Unassembled WGS sequence"/>
</dbReference>
<organism evidence="6 7">
    <name type="scientific">Streptomyces scopuliridis RB72</name>
    <dbReference type="NCBI Taxonomy" id="1440053"/>
    <lineage>
        <taxon>Bacteria</taxon>
        <taxon>Bacillati</taxon>
        <taxon>Actinomycetota</taxon>
        <taxon>Actinomycetes</taxon>
        <taxon>Kitasatosporales</taxon>
        <taxon>Streptomycetaceae</taxon>
        <taxon>Streptomyces</taxon>
    </lineage>
</organism>
<dbReference type="InterPro" id="IPR032808">
    <property type="entry name" value="DoxX"/>
</dbReference>
<keyword evidence="2 5" id="KW-0812">Transmembrane</keyword>
<evidence type="ECO:0000256" key="1">
    <source>
        <dbReference type="ARBA" id="ARBA00004141"/>
    </source>
</evidence>
<evidence type="ECO:0000313" key="7">
    <source>
        <dbReference type="Proteomes" id="UP000245992"/>
    </source>
</evidence>
<dbReference type="RefSeq" id="WP_030349736.1">
    <property type="nucleotide sequence ID" value="NZ_AZSP01000219.1"/>
</dbReference>
<gene>
    <name evidence="6" type="ORF">Y717_35255</name>
</gene>
<sequence length="124" mass="12584">MNVALWIVAGVLAFLFAAVGLMKISKPKAELVAGNMPWAGDFSSGAVKAIGAVEVLGAIGLVLPAVLDIAVVLVPLAATGLAVTMAGAAVVHARRKENPAIGVNIVLLALAVFVVWGRFGSHSF</sequence>
<dbReference type="OrthoDB" id="3790625at2"/>
<comment type="caution">
    <text evidence="6">The sequence shown here is derived from an EMBL/GenBank/DDBJ whole genome shotgun (WGS) entry which is preliminary data.</text>
</comment>
<evidence type="ECO:0000256" key="2">
    <source>
        <dbReference type="ARBA" id="ARBA00022692"/>
    </source>
</evidence>
<dbReference type="GO" id="GO:0016020">
    <property type="term" value="C:membrane"/>
    <property type="evidence" value="ECO:0007669"/>
    <property type="project" value="UniProtKB-SubCell"/>
</dbReference>